<dbReference type="PANTHER" id="PTHR44688:SF16">
    <property type="entry name" value="DNA-BINDING TRANSCRIPTIONAL ACTIVATOR DEVR_DOSR"/>
    <property type="match status" value="1"/>
</dbReference>
<keyword evidence="6" id="KW-1185">Reference proteome</keyword>
<proteinExistence type="predicted"/>
<organism evidence="5 6">
    <name type="scientific">Catenulispora acidiphila (strain DSM 44928 / JCM 14897 / NBRC 102108 / NRRL B-24433 / ID139908)</name>
    <dbReference type="NCBI Taxonomy" id="479433"/>
    <lineage>
        <taxon>Bacteria</taxon>
        <taxon>Bacillati</taxon>
        <taxon>Actinomycetota</taxon>
        <taxon>Actinomycetes</taxon>
        <taxon>Catenulisporales</taxon>
        <taxon>Catenulisporaceae</taxon>
        <taxon>Catenulispora</taxon>
    </lineage>
</organism>
<dbReference type="SMART" id="SM00421">
    <property type="entry name" value="HTH_LUXR"/>
    <property type="match status" value="1"/>
</dbReference>
<dbReference type="GO" id="GO:0006355">
    <property type="term" value="P:regulation of DNA-templated transcription"/>
    <property type="evidence" value="ECO:0007669"/>
    <property type="project" value="InterPro"/>
</dbReference>
<protein>
    <submittedName>
        <fullName evidence="5">Transcriptional regulator, LuxR family</fullName>
    </submittedName>
</protein>
<evidence type="ECO:0000313" key="5">
    <source>
        <dbReference type="EMBL" id="ACU71640.1"/>
    </source>
</evidence>
<keyword evidence="3" id="KW-0804">Transcription</keyword>
<gene>
    <name evidence="5" type="ordered locus">Caci_2725</name>
</gene>
<dbReference type="SUPFAM" id="SSF46894">
    <property type="entry name" value="C-terminal effector domain of the bipartite response regulators"/>
    <property type="match status" value="1"/>
</dbReference>
<dbReference type="KEGG" id="cai:Caci_2725"/>
<dbReference type="Pfam" id="PF00196">
    <property type="entry name" value="GerE"/>
    <property type="match status" value="1"/>
</dbReference>
<dbReference type="PRINTS" id="PR00038">
    <property type="entry name" value="HTHLUXR"/>
</dbReference>
<dbReference type="EMBL" id="CP001700">
    <property type="protein sequence ID" value="ACU71640.1"/>
    <property type="molecule type" value="Genomic_DNA"/>
</dbReference>
<dbReference type="InterPro" id="IPR016032">
    <property type="entry name" value="Sig_transdc_resp-reg_C-effctor"/>
</dbReference>
<dbReference type="Proteomes" id="UP000000851">
    <property type="component" value="Chromosome"/>
</dbReference>
<dbReference type="PROSITE" id="PS50043">
    <property type="entry name" value="HTH_LUXR_2"/>
    <property type="match status" value="1"/>
</dbReference>
<dbReference type="InParanoid" id="C7PZI3"/>
<dbReference type="PANTHER" id="PTHR44688">
    <property type="entry name" value="DNA-BINDING TRANSCRIPTIONAL ACTIVATOR DEVR_DOSR"/>
    <property type="match status" value="1"/>
</dbReference>
<dbReference type="STRING" id="479433.Caci_2725"/>
<dbReference type="AlphaFoldDB" id="C7PZI3"/>
<evidence type="ECO:0000313" key="6">
    <source>
        <dbReference type="Proteomes" id="UP000000851"/>
    </source>
</evidence>
<evidence type="ECO:0000259" key="4">
    <source>
        <dbReference type="PROSITE" id="PS50043"/>
    </source>
</evidence>
<dbReference type="GO" id="GO:0003677">
    <property type="term" value="F:DNA binding"/>
    <property type="evidence" value="ECO:0007669"/>
    <property type="project" value="UniProtKB-KW"/>
</dbReference>
<sequence length="431" mass="45904">MRGIIIRNDDLRSVRAPVCGVTDRLTRSRRSWLAGRLESGIGHADAAFRTDCTECAEPCSQYAGLWLAMLLSQIRRVDRAVRALDAVDISAAARGDRPLATAATLVRAKVEAAAGRFDTATALAAAGLREAEEVGLKSWTPLGNFVIALTAVRQGDLATALRYAQRMEEDAVFGRKMLPPGQAAWAILQIAEAEQGWEKVAARAAELLDSGHVIRQLLISEPAAAPWLVRLMLKSGERALAQEGVWASRRLAAVNPGVRSTAAAALHAVALYEADMEKLASAAELHVDQWARASAVEDVGAVLTDRKGDRGRAALILEDARGAYAQIGALRDAARVKSRLRGINTIVPAQDQGLPASGVAGLTRTEYAIAKLVAGGLTNGQAAEQLYLSRHTVAFHLRKIFRKLGVASRVQLARLWAELDSGGGLEPGAAG</sequence>
<name>C7PZI3_CATAD</name>
<dbReference type="InterPro" id="IPR036388">
    <property type="entry name" value="WH-like_DNA-bd_sf"/>
</dbReference>
<evidence type="ECO:0000256" key="1">
    <source>
        <dbReference type="ARBA" id="ARBA00023015"/>
    </source>
</evidence>
<evidence type="ECO:0000256" key="3">
    <source>
        <dbReference type="ARBA" id="ARBA00023163"/>
    </source>
</evidence>
<dbReference type="CDD" id="cd06170">
    <property type="entry name" value="LuxR_C_like"/>
    <property type="match status" value="1"/>
</dbReference>
<keyword evidence="1" id="KW-0805">Transcription regulation</keyword>
<feature type="domain" description="HTH luxR-type" evidence="4">
    <location>
        <begin position="355"/>
        <end position="420"/>
    </location>
</feature>
<accession>C7PZI3</accession>
<dbReference type="HOGENOM" id="CLU_680855_0_0_11"/>
<dbReference type="eggNOG" id="COG2197">
    <property type="taxonomic scope" value="Bacteria"/>
</dbReference>
<evidence type="ECO:0000256" key="2">
    <source>
        <dbReference type="ARBA" id="ARBA00023125"/>
    </source>
</evidence>
<dbReference type="InterPro" id="IPR000792">
    <property type="entry name" value="Tscrpt_reg_LuxR_C"/>
</dbReference>
<keyword evidence="2" id="KW-0238">DNA-binding</keyword>
<dbReference type="Gene3D" id="1.10.10.10">
    <property type="entry name" value="Winged helix-like DNA-binding domain superfamily/Winged helix DNA-binding domain"/>
    <property type="match status" value="1"/>
</dbReference>
<reference evidence="5 6" key="1">
    <citation type="journal article" date="2009" name="Stand. Genomic Sci.">
        <title>Complete genome sequence of Catenulispora acidiphila type strain (ID 139908).</title>
        <authorList>
            <person name="Copeland A."/>
            <person name="Lapidus A."/>
            <person name="Glavina Del Rio T."/>
            <person name="Nolan M."/>
            <person name="Lucas S."/>
            <person name="Chen F."/>
            <person name="Tice H."/>
            <person name="Cheng J.F."/>
            <person name="Bruce D."/>
            <person name="Goodwin L."/>
            <person name="Pitluck S."/>
            <person name="Mikhailova N."/>
            <person name="Pati A."/>
            <person name="Ivanova N."/>
            <person name="Mavromatis K."/>
            <person name="Chen A."/>
            <person name="Palaniappan K."/>
            <person name="Chain P."/>
            <person name="Land M."/>
            <person name="Hauser L."/>
            <person name="Chang Y.J."/>
            <person name="Jeffries C.D."/>
            <person name="Chertkov O."/>
            <person name="Brettin T."/>
            <person name="Detter J.C."/>
            <person name="Han C."/>
            <person name="Ali Z."/>
            <person name="Tindall B.J."/>
            <person name="Goker M."/>
            <person name="Bristow J."/>
            <person name="Eisen J.A."/>
            <person name="Markowitz V."/>
            <person name="Hugenholtz P."/>
            <person name="Kyrpides N.C."/>
            <person name="Klenk H.P."/>
        </authorList>
    </citation>
    <scope>NUCLEOTIDE SEQUENCE [LARGE SCALE GENOMIC DNA]</scope>
    <source>
        <strain evidence="6">DSM 44928 / JCM 14897 / NBRC 102108 / NRRL B-24433 / ID139908</strain>
    </source>
</reference>